<keyword evidence="4" id="KW-1185">Reference proteome</keyword>
<protein>
    <submittedName>
        <fullName evidence="3">Uncharacterized protein</fullName>
    </submittedName>
</protein>
<dbReference type="EMBL" id="AYYZ01000004">
    <property type="protein sequence ID" value="KRM53360.1"/>
    <property type="molecule type" value="Genomic_DNA"/>
</dbReference>
<feature type="transmembrane region" description="Helical" evidence="2">
    <location>
        <begin position="23"/>
        <end position="43"/>
    </location>
</feature>
<evidence type="ECO:0000313" key="3">
    <source>
        <dbReference type="EMBL" id="KRM53360.1"/>
    </source>
</evidence>
<feature type="compositionally biased region" description="Polar residues" evidence="1">
    <location>
        <begin position="85"/>
        <end position="106"/>
    </location>
</feature>
<evidence type="ECO:0000313" key="4">
    <source>
        <dbReference type="Proteomes" id="UP000051291"/>
    </source>
</evidence>
<dbReference type="Proteomes" id="UP000051291">
    <property type="component" value="Unassembled WGS sequence"/>
</dbReference>
<feature type="region of interest" description="Disordered" evidence="1">
    <location>
        <begin position="52"/>
        <end position="106"/>
    </location>
</feature>
<feature type="compositionally biased region" description="Low complexity" evidence="1">
    <location>
        <begin position="52"/>
        <end position="84"/>
    </location>
</feature>
<evidence type="ECO:0000256" key="1">
    <source>
        <dbReference type="SAM" id="MobiDB-lite"/>
    </source>
</evidence>
<reference evidence="3 4" key="1">
    <citation type="journal article" date="2015" name="Genome Announc.">
        <title>Expanding the biotechnology potential of lactobacilli through comparative genomics of 213 strains and associated genera.</title>
        <authorList>
            <person name="Sun Z."/>
            <person name="Harris H.M."/>
            <person name="McCann A."/>
            <person name="Guo C."/>
            <person name="Argimon S."/>
            <person name="Zhang W."/>
            <person name="Yang X."/>
            <person name="Jeffery I.B."/>
            <person name="Cooney J.C."/>
            <person name="Kagawa T.F."/>
            <person name="Liu W."/>
            <person name="Song Y."/>
            <person name="Salvetti E."/>
            <person name="Wrobel A."/>
            <person name="Rasinkangas P."/>
            <person name="Parkhill J."/>
            <person name="Rea M.C."/>
            <person name="O'Sullivan O."/>
            <person name="Ritari J."/>
            <person name="Douillard F.P."/>
            <person name="Paul Ross R."/>
            <person name="Yang R."/>
            <person name="Briner A.E."/>
            <person name="Felis G.E."/>
            <person name="de Vos W.M."/>
            <person name="Barrangou R."/>
            <person name="Klaenhammer T.R."/>
            <person name="Caufield P.W."/>
            <person name="Cui Y."/>
            <person name="Zhang H."/>
            <person name="O'Toole P.W."/>
        </authorList>
    </citation>
    <scope>NUCLEOTIDE SEQUENCE [LARGE SCALE GENOMIC DNA]</scope>
    <source>
        <strain evidence="3 4">DSM 20653</strain>
    </source>
</reference>
<keyword evidence="2" id="KW-0472">Membrane</keyword>
<dbReference type="STRING" id="1423820.FC64_GL000646"/>
<keyword evidence="2" id="KW-0812">Transmembrane</keyword>
<dbReference type="PATRIC" id="fig|1423820.4.peg.655"/>
<proteinExistence type="predicted"/>
<organism evidence="3 4">
    <name type="scientific">Ligilactobacillus araffinosus DSM 20653</name>
    <dbReference type="NCBI Taxonomy" id="1423820"/>
    <lineage>
        <taxon>Bacteria</taxon>
        <taxon>Bacillati</taxon>
        <taxon>Bacillota</taxon>
        <taxon>Bacilli</taxon>
        <taxon>Lactobacillales</taxon>
        <taxon>Lactobacillaceae</taxon>
        <taxon>Ligilactobacillus</taxon>
    </lineage>
</organism>
<name>A0A0R1ZEN5_9LACO</name>
<accession>A0A0R1ZEN5</accession>
<keyword evidence="2" id="KW-1133">Transmembrane helix</keyword>
<sequence length="149" mass="16208">MGVFLKKQEFSRMSKYHNKSHKLRNLFIIIIACGSLIAILFGISSLSNNHSNKTSTTNLNNSSNNPQSSLAPSSVSLSSNQISSTVDSTPDTEENTPSLNSTSLPANASNNTFDDLQAAIAYGRQCVTNHTCNNFKVVNDNGKYVVELY</sequence>
<evidence type="ECO:0000256" key="2">
    <source>
        <dbReference type="SAM" id="Phobius"/>
    </source>
</evidence>
<comment type="caution">
    <text evidence="3">The sequence shown here is derived from an EMBL/GenBank/DDBJ whole genome shotgun (WGS) entry which is preliminary data.</text>
</comment>
<dbReference type="AlphaFoldDB" id="A0A0R1ZEN5"/>
<gene>
    <name evidence="3" type="ORF">FC64_GL000646</name>
</gene>